<comment type="similarity">
    <text evidence="2">Belongs to the bacterial solute-binding protein 8 family.</text>
</comment>
<evidence type="ECO:0000313" key="8">
    <source>
        <dbReference type="Proteomes" id="UP001479933"/>
    </source>
</evidence>
<dbReference type="PROSITE" id="PS51257">
    <property type="entry name" value="PROKAR_LIPOPROTEIN"/>
    <property type="match status" value="1"/>
</dbReference>
<dbReference type="Proteomes" id="UP001479933">
    <property type="component" value="Chromosome"/>
</dbReference>
<evidence type="ECO:0000256" key="5">
    <source>
        <dbReference type="SAM" id="SignalP"/>
    </source>
</evidence>
<feature type="signal peptide" evidence="5">
    <location>
        <begin position="1"/>
        <end position="21"/>
    </location>
</feature>
<dbReference type="PANTHER" id="PTHR30532:SF24">
    <property type="entry name" value="FERRIC ENTEROBACTIN-BINDING PERIPLASMIC PROTEIN FEPB"/>
    <property type="match status" value="1"/>
</dbReference>
<evidence type="ECO:0000256" key="2">
    <source>
        <dbReference type="ARBA" id="ARBA00008814"/>
    </source>
</evidence>
<sequence length="305" mass="32283">MRLRARLVAVVVAAVAVVGLAGCGSDSSDESGDALRVASIGFGDVDTLLSLGIQPVAVAPWSKNATEVVGEWAKPLLTSTPTLIQDSGSEMSSEAIEKIAAARPDVIVAVNTGYDDATYAKLEEIARVVRRPAGFEAWGVPWREQVKAIAAGVDKASEGDELIAKTEATLKQVAVDRPDLAKHTGVVVLPKSDGALYAYALSDGRGQTMQELGIPPLPRVEELAGKAFYTEVSAENLAILGDVDMMVYLDYDVDVANDAPFRALNVTRENHVVTVGQSLGQAMSMPNPVTLAWVAEKLVPQLPTF</sequence>
<protein>
    <submittedName>
        <fullName evidence="7">ABC transporter substrate-binding protein</fullName>
    </submittedName>
</protein>
<organism evidence="7 8">
    <name type="scientific">Gordonia hydrophobica</name>
    <dbReference type="NCBI Taxonomy" id="40516"/>
    <lineage>
        <taxon>Bacteria</taxon>
        <taxon>Bacillati</taxon>
        <taxon>Actinomycetota</taxon>
        <taxon>Actinomycetes</taxon>
        <taxon>Mycobacteriales</taxon>
        <taxon>Gordoniaceae</taxon>
        <taxon>Gordonia</taxon>
    </lineage>
</organism>
<keyword evidence="3" id="KW-0813">Transport</keyword>
<gene>
    <name evidence="7" type="ORF">RVF87_09225</name>
</gene>
<dbReference type="Pfam" id="PF01497">
    <property type="entry name" value="Peripla_BP_2"/>
    <property type="match status" value="1"/>
</dbReference>
<evidence type="ECO:0000313" key="7">
    <source>
        <dbReference type="EMBL" id="WYY09215.1"/>
    </source>
</evidence>
<keyword evidence="8" id="KW-1185">Reference proteome</keyword>
<comment type="subcellular location">
    <subcellularLocation>
        <location evidence="1">Cell envelope</location>
    </subcellularLocation>
</comment>
<dbReference type="Gene3D" id="3.40.50.1980">
    <property type="entry name" value="Nitrogenase molybdenum iron protein domain"/>
    <property type="match status" value="2"/>
</dbReference>
<accession>A0ABZ2U626</accession>
<dbReference type="PROSITE" id="PS50983">
    <property type="entry name" value="FE_B12_PBP"/>
    <property type="match status" value="1"/>
</dbReference>
<dbReference type="RefSeq" id="WP_066163709.1">
    <property type="nucleotide sequence ID" value="NZ_CP136137.1"/>
</dbReference>
<name>A0ABZ2U626_9ACTN</name>
<evidence type="ECO:0000259" key="6">
    <source>
        <dbReference type="PROSITE" id="PS50983"/>
    </source>
</evidence>
<dbReference type="InterPro" id="IPR002491">
    <property type="entry name" value="ABC_transptr_periplasmic_BD"/>
</dbReference>
<evidence type="ECO:0000256" key="1">
    <source>
        <dbReference type="ARBA" id="ARBA00004196"/>
    </source>
</evidence>
<dbReference type="SUPFAM" id="SSF53807">
    <property type="entry name" value="Helical backbone' metal receptor"/>
    <property type="match status" value="1"/>
</dbReference>
<dbReference type="PANTHER" id="PTHR30532">
    <property type="entry name" value="IRON III DICITRATE-BINDING PERIPLASMIC PROTEIN"/>
    <property type="match status" value="1"/>
</dbReference>
<dbReference type="InterPro" id="IPR051313">
    <property type="entry name" value="Bact_iron-sidero_bind"/>
</dbReference>
<evidence type="ECO:0000256" key="4">
    <source>
        <dbReference type="ARBA" id="ARBA00022729"/>
    </source>
</evidence>
<keyword evidence="4 5" id="KW-0732">Signal</keyword>
<dbReference type="EMBL" id="CP136137">
    <property type="protein sequence ID" value="WYY09215.1"/>
    <property type="molecule type" value="Genomic_DNA"/>
</dbReference>
<feature type="domain" description="Fe/B12 periplasmic-binding" evidence="6">
    <location>
        <begin position="36"/>
        <end position="305"/>
    </location>
</feature>
<feature type="chain" id="PRO_5047432288" evidence="5">
    <location>
        <begin position="22"/>
        <end position="305"/>
    </location>
</feature>
<proteinExistence type="inferred from homology"/>
<evidence type="ECO:0000256" key="3">
    <source>
        <dbReference type="ARBA" id="ARBA00022448"/>
    </source>
</evidence>
<reference evidence="7 8" key="1">
    <citation type="journal article" date="2023" name="Virus Evol.">
        <title>Computational host range prediction-The good, the bad, and the ugly.</title>
        <authorList>
            <person name="Howell A.A."/>
            <person name="Versoza C.J."/>
            <person name="Pfeifer S.P."/>
        </authorList>
    </citation>
    <scope>NUCLEOTIDE SEQUENCE [LARGE SCALE GENOMIC DNA]</scope>
    <source>
        <strain evidence="7 8">1610/1b</strain>
    </source>
</reference>